<name>A0A395H1A3_9EURO</name>
<dbReference type="Proteomes" id="UP000249402">
    <property type="component" value="Unassembled WGS sequence"/>
</dbReference>
<feature type="region of interest" description="Disordered" evidence="1">
    <location>
        <begin position="1"/>
        <end position="23"/>
    </location>
</feature>
<dbReference type="EMBL" id="KZ824439">
    <property type="protein sequence ID" value="RAL00628.1"/>
    <property type="molecule type" value="Genomic_DNA"/>
</dbReference>
<keyword evidence="2" id="KW-0812">Transmembrane</keyword>
<keyword evidence="2" id="KW-0472">Membrane</keyword>
<reference evidence="3 4" key="1">
    <citation type="submission" date="2018-02" db="EMBL/GenBank/DDBJ databases">
        <title>The genomes of Aspergillus section Nigri reveals drivers in fungal speciation.</title>
        <authorList>
            <consortium name="DOE Joint Genome Institute"/>
            <person name="Vesth T.C."/>
            <person name="Nybo J."/>
            <person name="Theobald S."/>
            <person name="Brandl J."/>
            <person name="Frisvad J.C."/>
            <person name="Nielsen K.F."/>
            <person name="Lyhne E.K."/>
            <person name="Kogle M.E."/>
            <person name="Kuo A."/>
            <person name="Riley R."/>
            <person name="Clum A."/>
            <person name="Nolan M."/>
            <person name="Lipzen A."/>
            <person name="Salamov A."/>
            <person name="Henrissat B."/>
            <person name="Wiebenga A."/>
            <person name="De vries R.P."/>
            <person name="Grigoriev I.V."/>
            <person name="Mortensen U.H."/>
            <person name="Andersen M.R."/>
            <person name="Baker S.E."/>
        </authorList>
    </citation>
    <scope>NUCLEOTIDE SEQUENCE [LARGE SCALE GENOMIC DNA]</scope>
    <source>
        <strain evidence="3 4">CBS 121593</strain>
    </source>
</reference>
<accession>A0A395H1A3</accession>
<protein>
    <submittedName>
        <fullName evidence="3">Uncharacterized protein</fullName>
    </submittedName>
</protein>
<proteinExistence type="predicted"/>
<sequence length="162" mass="18283">MPSHWEEKRTWHPRKQQRSGPMDPRGLLFTSPLDCQGLRLQMVIFVSCCKLPHGHRDGQAPHWPRQPAWLYSTLQHHRVGLAKSPGHGEFYGQIAATIIIALSFVRVTGILAWIKWRMVCAGAAGFWDGGLMTVNNHRRVIGREKMKNKKSVSGGERVGIQG</sequence>
<feature type="compositionally biased region" description="Basic and acidic residues" evidence="1">
    <location>
        <begin position="1"/>
        <end position="10"/>
    </location>
</feature>
<dbReference type="GeneID" id="37229800"/>
<evidence type="ECO:0000256" key="1">
    <source>
        <dbReference type="SAM" id="MobiDB-lite"/>
    </source>
</evidence>
<organism evidence="3 4">
    <name type="scientific">Aspergillus ibericus CBS 121593</name>
    <dbReference type="NCBI Taxonomy" id="1448316"/>
    <lineage>
        <taxon>Eukaryota</taxon>
        <taxon>Fungi</taxon>
        <taxon>Dikarya</taxon>
        <taxon>Ascomycota</taxon>
        <taxon>Pezizomycotina</taxon>
        <taxon>Eurotiomycetes</taxon>
        <taxon>Eurotiomycetidae</taxon>
        <taxon>Eurotiales</taxon>
        <taxon>Aspergillaceae</taxon>
        <taxon>Aspergillus</taxon>
        <taxon>Aspergillus subgen. Circumdati</taxon>
    </lineage>
</organism>
<feature type="transmembrane region" description="Helical" evidence="2">
    <location>
        <begin position="90"/>
        <end position="114"/>
    </location>
</feature>
<dbReference type="RefSeq" id="XP_025574955.1">
    <property type="nucleotide sequence ID" value="XM_025724935.1"/>
</dbReference>
<evidence type="ECO:0000256" key="2">
    <source>
        <dbReference type="SAM" id="Phobius"/>
    </source>
</evidence>
<keyword evidence="4" id="KW-1185">Reference proteome</keyword>
<evidence type="ECO:0000313" key="3">
    <source>
        <dbReference type="EMBL" id="RAL00628.1"/>
    </source>
</evidence>
<evidence type="ECO:0000313" key="4">
    <source>
        <dbReference type="Proteomes" id="UP000249402"/>
    </source>
</evidence>
<dbReference type="VEuPathDB" id="FungiDB:BO80DRAFT_93763"/>
<keyword evidence="2" id="KW-1133">Transmembrane helix</keyword>
<gene>
    <name evidence="3" type="ORF">BO80DRAFT_93763</name>
</gene>
<dbReference type="AlphaFoldDB" id="A0A395H1A3"/>